<dbReference type="RefSeq" id="WP_275468327.1">
    <property type="nucleotide sequence ID" value="NZ_CP110232.1"/>
</dbReference>
<dbReference type="PANTHER" id="PTHR42770">
    <property type="entry name" value="AMINO ACID TRANSPORTER-RELATED"/>
    <property type="match status" value="1"/>
</dbReference>
<name>A0AAF0I6Q6_9ENTE</name>
<comment type="subcellular location">
    <subcellularLocation>
        <location evidence="1">Cell membrane</location>
        <topology evidence="1">Multi-pass membrane protein</topology>
    </subcellularLocation>
</comment>
<evidence type="ECO:0000256" key="6">
    <source>
        <dbReference type="SAM" id="Phobius"/>
    </source>
</evidence>
<evidence type="ECO:0000256" key="3">
    <source>
        <dbReference type="ARBA" id="ARBA00022692"/>
    </source>
</evidence>
<feature type="transmembrane region" description="Helical" evidence="6">
    <location>
        <begin position="197"/>
        <end position="219"/>
    </location>
</feature>
<dbReference type="GO" id="GO:0005886">
    <property type="term" value="C:plasma membrane"/>
    <property type="evidence" value="ECO:0007669"/>
    <property type="project" value="UniProtKB-SubCell"/>
</dbReference>
<evidence type="ECO:0000256" key="2">
    <source>
        <dbReference type="ARBA" id="ARBA00022475"/>
    </source>
</evidence>
<dbReference type="PANTHER" id="PTHR42770:SF18">
    <property type="entry name" value="ARGININE_AGMATINE ANTIPORTER"/>
    <property type="match status" value="1"/>
</dbReference>
<evidence type="ECO:0000313" key="7">
    <source>
        <dbReference type="EMBL" id="WEG72526.1"/>
    </source>
</evidence>
<sequence length="460" mass="49564">MAKTVKFGFWSIVLLGINSIIGTGIFLTPQEVVLKAGSYTPLVYMIAAFFAIILAVTFASASKYVNTNGAAYAYSKAAFGDNVGFYVGITRFVAASIAWGVMATAVVKTSVNILNGPTDISTSQVTLGFIILMAILLGINLAGTYVLKLFSNISTIGKVLALVVAILAGFVIFMKTGQNHLAEVDTMVAIKMNLTTMTGAIMAAFYAFTGFESLASAASEMENPEKNLPRAIPLAIIIIAIIYIGIIGIGLMINPSAIVVSKEVVVLAAVFDNPLIKNIITYGALVSMFGINIAASFGTPRVFEAIASEGQLPRKFAAKNAKGVPLFAFIITAILAILIPMSFQYDMKGIMVISSVSRFIQFLVVPMAVVSFYHGKSKQAILQNVSKNYLTDVVIPVLAFITSLFLLLKFDWQGQFSLISDTGNSHLNFYAIGSMLTGYIVLPIILKIYNDWYIKQFESH</sequence>
<keyword evidence="4 6" id="KW-1133">Transmembrane helix</keyword>
<keyword evidence="3 6" id="KW-0812">Transmembrane</keyword>
<feature type="transmembrane region" description="Helical" evidence="6">
    <location>
        <begin position="42"/>
        <end position="62"/>
    </location>
</feature>
<dbReference type="PIRSF" id="PIRSF006060">
    <property type="entry name" value="AA_transporter"/>
    <property type="match status" value="1"/>
</dbReference>
<evidence type="ECO:0000256" key="5">
    <source>
        <dbReference type="ARBA" id="ARBA00023136"/>
    </source>
</evidence>
<evidence type="ECO:0000313" key="8">
    <source>
        <dbReference type="Proteomes" id="UP001179647"/>
    </source>
</evidence>
<dbReference type="KEGG" id="vie:OL234_05935"/>
<accession>A0AAF0I6Q6</accession>
<proteinExistence type="predicted"/>
<keyword evidence="5 6" id="KW-0472">Membrane</keyword>
<feature type="transmembrane region" description="Helical" evidence="6">
    <location>
        <begin position="83"/>
        <end position="107"/>
    </location>
</feature>
<feature type="transmembrane region" description="Helical" evidence="6">
    <location>
        <begin position="7"/>
        <end position="27"/>
    </location>
</feature>
<feature type="transmembrane region" description="Helical" evidence="6">
    <location>
        <begin position="349"/>
        <end position="369"/>
    </location>
</feature>
<dbReference type="Proteomes" id="UP001179647">
    <property type="component" value="Chromosome"/>
</dbReference>
<protein>
    <submittedName>
        <fullName evidence="7">APC family permease</fullName>
    </submittedName>
</protein>
<dbReference type="InterPro" id="IPR002293">
    <property type="entry name" value="AA/rel_permease1"/>
</dbReference>
<evidence type="ECO:0000256" key="1">
    <source>
        <dbReference type="ARBA" id="ARBA00004651"/>
    </source>
</evidence>
<keyword evidence="2" id="KW-1003">Cell membrane</keyword>
<feature type="transmembrane region" description="Helical" evidence="6">
    <location>
        <begin position="127"/>
        <end position="147"/>
    </location>
</feature>
<dbReference type="GO" id="GO:0022857">
    <property type="term" value="F:transmembrane transporter activity"/>
    <property type="evidence" value="ECO:0007669"/>
    <property type="project" value="InterPro"/>
</dbReference>
<dbReference type="Gene3D" id="1.20.1740.10">
    <property type="entry name" value="Amino acid/polyamine transporter I"/>
    <property type="match status" value="1"/>
</dbReference>
<dbReference type="AlphaFoldDB" id="A0AAF0I6Q6"/>
<dbReference type="Pfam" id="PF13520">
    <property type="entry name" value="AA_permease_2"/>
    <property type="match status" value="1"/>
</dbReference>
<feature type="transmembrane region" description="Helical" evidence="6">
    <location>
        <begin position="324"/>
        <end position="343"/>
    </location>
</feature>
<dbReference type="InterPro" id="IPR050367">
    <property type="entry name" value="APC_superfamily"/>
</dbReference>
<reference evidence="7" key="1">
    <citation type="submission" date="2022-10" db="EMBL/GenBank/DDBJ databases">
        <title>Vagococcus sp. isolated from poultry meat.</title>
        <authorList>
            <person name="Johansson P."/>
            <person name="Bjorkroth J."/>
        </authorList>
    </citation>
    <scope>NUCLEOTIDE SEQUENCE</scope>
    <source>
        <strain evidence="7">STAA11</strain>
    </source>
</reference>
<feature type="transmembrane region" description="Helical" evidence="6">
    <location>
        <begin position="279"/>
        <end position="303"/>
    </location>
</feature>
<feature type="transmembrane region" description="Helical" evidence="6">
    <location>
        <begin position="231"/>
        <end position="253"/>
    </location>
</feature>
<feature type="transmembrane region" description="Helical" evidence="6">
    <location>
        <begin position="159"/>
        <end position="177"/>
    </location>
</feature>
<feature type="transmembrane region" description="Helical" evidence="6">
    <location>
        <begin position="428"/>
        <end position="449"/>
    </location>
</feature>
<gene>
    <name evidence="7" type="ORF">OL234_05935</name>
</gene>
<feature type="transmembrane region" description="Helical" evidence="6">
    <location>
        <begin position="389"/>
        <end position="408"/>
    </location>
</feature>
<dbReference type="EMBL" id="CP110232">
    <property type="protein sequence ID" value="WEG72526.1"/>
    <property type="molecule type" value="Genomic_DNA"/>
</dbReference>
<organism evidence="7 8">
    <name type="scientific">Vagococcus intermedius</name>
    <dbReference type="NCBI Taxonomy" id="2991418"/>
    <lineage>
        <taxon>Bacteria</taxon>
        <taxon>Bacillati</taxon>
        <taxon>Bacillota</taxon>
        <taxon>Bacilli</taxon>
        <taxon>Lactobacillales</taxon>
        <taxon>Enterococcaceae</taxon>
        <taxon>Vagococcus</taxon>
    </lineage>
</organism>
<keyword evidence="8" id="KW-1185">Reference proteome</keyword>
<evidence type="ECO:0000256" key="4">
    <source>
        <dbReference type="ARBA" id="ARBA00022989"/>
    </source>
</evidence>